<evidence type="ECO:0000313" key="4">
    <source>
        <dbReference type="Proteomes" id="UP000199707"/>
    </source>
</evidence>
<sequence>MINFVKAIGTPILAAGVLGAAALGLFGATGAVTGLEAAATAQSATGTAFHHQ</sequence>
<dbReference type="RefSeq" id="WP_167163515.1">
    <property type="nucleotide sequence ID" value="NZ_CP059894.1"/>
</dbReference>
<reference evidence="3" key="1">
    <citation type="submission" date="2016-10" db="EMBL/GenBank/DDBJ databases">
        <authorList>
            <person name="de Groot N.N."/>
        </authorList>
    </citation>
    <scope>NUCLEOTIDE SEQUENCE [LARGE SCALE GENOMIC DNA]</scope>
    <source>
        <strain evidence="3">UNC267MFSha1.1M11</strain>
    </source>
</reference>
<accession>A0A1G4WS92</accession>
<reference evidence="2 5" key="4">
    <citation type="submission" date="2020-07" db="EMBL/GenBank/DDBJ databases">
        <title>Draft genome sequence of four isobutane-metabolizing strains capable of cometabolically degrading diverse ether contaminants.</title>
        <authorList>
            <person name="Chen W."/>
            <person name="Faulkner N."/>
            <person name="Smith C."/>
            <person name="Hyman M."/>
        </authorList>
    </citation>
    <scope>NUCLEOTIDE SEQUENCE [LARGE SCALE GENOMIC DNA]</scope>
    <source>
        <strain evidence="2 5">2A</strain>
    </source>
</reference>
<reference evidence="4" key="2">
    <citation type="submission" date="2016-10" db="EMBL/GenBank/DDBJ databases">
        <authorList>
            <person name="Varghese N."/>
            <person name="Submissions S."/>
        </authorList>
    </citation>
    <scope>NUCLEOTIDE SEQUENCE [LARGE SCALE GENOMIC DNA]</scope>
    <source>
        <strain evidence="4">UNC267MFSha1.1M11</strain>
    </source>
</reference>
<evidence type="ECO:0000313" key="3">
    <source>
        <dbReference type="EMBL" id="SCX28591.1"/>
    </source>
</evidence>
<dbReference type="Proteomes" id="UP000515498">
    <property type="component" value="Chromosome"/>
</dbReference>
<dbReference type="Proteomes" id="UP000547444">
    <property type="component" value="Unassembled WGS sequence"/>
</dbReference>
<dbReference type="EMBL" id="FMUB01000010">
    <property type="protein sequence ID" value="SCX28591.1"/>
    <property type="molecule type" value="Genomic_DNA"/>
</dbReference>
<dbReference type="KEGG" id="mflu:HZU40_01160"/>
<reference evidence="1 6" key="3">
    <citation type="submission" date="2020-03" db="EMBL/GenBank/DDBJ databases">
        <title>Sequencing the genomes of 1000 actinobacteria strains.</title>
        <authorList>
            <person name="Klenk H.-P."/>
        </authorList>
    </citation>
    <scope>NUCLEOTIDE SEQUENCE [LARGE SCALE GENOMIC DNA]</scope>
    <source>
        <strain evidence="1 6">DSM 44556</strain>
    </source>
</reference>
<evidence type="ECO:0000313" key="1">
    <source>
        <dbReference type="EMBL" id="NIH98249.1"/>
    </source>
</evidence>
<dbReference type="EMBL" id="CP059894">
    <property type="protein sequence ID" value="QNJ93032.1"/>
    <property type="molecule type" value="Genomic_DNA"/>
</dbReference>
<dbReference type="AlphaFoldDB" id="A0A1G4WS92"/>
<name>A0A1G4WS92_9MYCO</name>
<evidence type="ECO:0000313" key="2">
    <source>
        <dbReference type="EMBL" id="QNJ93032.1"/>
    </source>
</evidence>
<protein>
    <submittedName>
        <fullName evidence="3">Uncharacterized protein</fullName>
    </submittedName>
</protein>
<evidence type="ECO:0000313" key="5">
    <source>
        <dbReference type="Proteomes" id="UP000515498"/>
    </source>
</evidence>
<evidence type="ECO:0000313" key="6">
    <source>
        <dbReference type="Proteomes" id="UP000547444"/>
    </source>
</evidence>
<proteinExistence type="predicted"/>
<keyword evidence="6" id="KW-1185">Reference proteome</keyword>
<dbReference type="Proteomes" id="UP000199707">
    <property type="component" value="Unassembled WGS sequence"/>
</dbReference>
<gene>
    <name evidence="1" type="ORF">FHU31_005255</name>
    <name evidence="2" type="ORF">HZU40_01160</name>
    <name evidence="3" type="ORF">SAMN02799620_04582</name>
</gene>
<dbReference type="EMBL" id="JAANOW010000003">
    <property type="protein sequence ID" value="NIH98249.1"/>
    <property type="molecule type" value="Genomic_DNA"/>
</dbReference>
<organism evidence="3 4">
    <name type="scientific">Mycolicibacterium fluoranthenivorans</name>
    <dbReference type="NCBI Taxonomy" id="258505"/>
    <lineage>
        <taxon>Bacteria</taxon>
        <taxon>Bacillati</taxon>
        <taxon>Actinomycetota</taxon>
        <taxon>Actinomycetes</taxon>
        <taxon>Mycobacteriales</taxon>
        <taxon>Mycobacteriaceae</taxon>
        <taxon>Mycolicibacterium</taxon>
    </lineage>
</organism>